<dbReference type="AlphaFoldDB" id="A0A2V5HY40"/>
<keyword evidence="2" id="KW-1185">Reference proteome</keyword>
<evidence type="ECO:0000313" key="1">
    <source>
        <dbReference type="EMBL" id="PYI27652.1"/>
    </source>
</evidence>
<proteinExistence type="predicted"/>
<organism evidence="1 2">
    <name type="scientific">Aspergillus indologenus CBS 114.80</name>
    <dbReference type="NCBI Taxonomy" id="1450541"/>
    <lineage>
        <taxon>Eukaryota</taxon>
        <taxon>Fungi</taxon>
        <taxon>Dikarya</taxon>
        <taxon>Ascomycota</taxon>
        <taxon>Pezizomycotina</taxon>
        <taxon>Eurotiomycetes</taxon>
        <taxon>Eurotiomycetidae</taxon>
        <taxon>Eurotiales</taxon>
        <taxon>Aspergillaceae</taxon>
        <taxon>Aspergillus</taxon>
        <taxon>Aspergillus subgen. Circumdati</taxon>
    </lineage>
</organism>
<sequence length="85" mass="9418">MDSWILSPYSYGSCGLWTVDCGLWTEGLGLLSATESLFDRPTPRTHLEKSSDIMDPVTASSTNISRVATRLTLGFWKLKPTITHV</sequence>
<accession>A0A2V5HY40</accession>
<name>A0A2V5HY40_9EURO</name>
<gene>
    <name evidence="1" type="ORF">BP00DRAFT_16126</name>
</gene>
<protein>
    <submittedName>
        <fullName evidence="1">Uncharacterized protein</fullName>
    </submittedName>
</protein>
<dbReference type="Proteomes" id="UP000248817">
    <property type="component" value="Unassembled WGS sequence"/>
</dbReference>
<evidence type="ECO:0000313" key="2">
    <source>
        <dbReference type="Proteomes" id="UP000248817"/>
    </source>
</evidence>
<reference evidence="1 2" key="1">
    <citation type="submission" date="2018-02" db="EMBL/GenBank/DDBJ databases">
        <title>The genomes of Aspergillus section Nigri reveals drivers in fungal speciation.</title>
        <authorList>
            <consortium name="DOE Joint Genome Institute"/>
            <person name="Vesth T.C."/>
            <person name="Nybo J."/>
            <person name="Theobald S."/>
            <person name="Brandl J."/>
            <person name="Frisvad J.C."/>
            <person name="Nielsen K.F."/>
            <person name="Lyhne E.K."/>
            <person name="Kogle M.E."/>
            <person name="Kuo A."/>
            <person name="Riley R."/>
            <person name="Clum A."/>
            <person name="Nolan M."/>
            <person name="Lipzen A."/>
            <person name="Salamov A."/>
            <person name="Henrissat B."/>
            <person name="Wiebenga A."/>
            <person name="De vries R.P."/>
            <person name="Grigoriev I.V."/>
            <person name="Mortensen U.H."/>
            <person name="Andersen M.R."/>
            <person name="Baker S.E."/>
        </authorList>
    </citation>
    <scope>NUCLEOTIDE SEQUENCE [LARGE SCALE GENOMIC DNA]</scope>
    <source>
        <strain evidence="1 2">CBS 114.80</strain>
    </source>
</reference>
<dbReference type="EMBL" id="KZ825565">
    <property type="protein sequence ID" value="PYI27652.1"/>
    <property type="molecule type" value="Genomic_DNA"/>
</dbReference>